<dbReference type="RefSeq" id="WP_191693086.1">
    <property type="nucleotide sequence ID" value="NZ_JACSQN010000002.1"/>
</dbReference>
<protein>
    <submittedName>
        <fullName evidence="4">DUF881 domain-containing protein</fullName>
    </submittedName>
</protein>
<dbReference type="Gene3D" id="3.30.70.1880">
    <property type="entry name" value="Protein of unknown function DUF881"/>
    <property type="match status" value="1"/>
</dbReference>
<keyword evidence="2" id="KW-0175">Coiled coil</keyword>
<evidence type="ECO:0000256" key="3">
    <source>
        <dbReference type="SAM" id="Phobius"/>
    </source>
</evidence>
<dbReference type="EMBL" id="JACSQN010000002">
    <property type="protein sequence ID" value="MBD7983445.1"/>
    <property type="molecule type" value="Genomic_DNA"/>
</dbReference>
<feature type="transmembrane region" description="Helical" evidence="3">
    <location>
        <begin position="17"/>
        <end position="38"/>
    </location>
</feature>
<dbReference type="Pfam" id="PF05949">
    <property type="entry name" value="DUF881"/>
    <property type="match status" value="1"/>
</dbReference>
<dbReference type="PANTHER" id="PTHR37313:SF2">
    <property type="entry name" value="UPF0749 PROTEIN YLXX"/>
    <property type="match status" value="1"/>
</dbReference>
<name>A0ABR8U6M0_9BACL</name>
<dbReference type="Proteomes" id="UP000626786">
    <property type="component" value="Unassembled WGS sequence"/>
</dbReference>
<dbReference type="InterPro" id="IPR010273">
    <property type="entry name" value="DUF881"/>
</dbReference>
<proteinExistence type="inferred from homology"/>
<keyword evidence="3" id="KW-0472">Membrane</keyword>
<gene>
    <name evidence="4" type="ORF">H9649_02535</name>
</gene>
<sequence length="241" mass="26726">MKLAKKSSNENKSRGRYVLYAIVFLVLGFIFAFSYRTLGKDKIDELRSPTTQQEDQYRGDLIEQKERNKELTDEILQKQVEIREFEKSFSDNEANHADLVNEAKDLRLLLGVIPSVGPGVKVTLSDGDYDPVDQNPNEYIVHESHVLGVVNELKISGAQGISINGQRISSNSYIKCTGPVIKIDGRTLPAPFVIEAVGDSSVLATSLNLKGGVVDSLLHDNIVVSIEQMKEIKLPALRNES</sequence>
<evidence type="ECO:0000256" key="1">
    <source>
        <dbReference type="ARBA" id="ARBA00009108"/>
    </source>
</evidence>
<comment type="caution">
    <text evidence="4">The sequence shown here is derived from an EMBL/GenBank/DDBJ whole genome shotgun (WGS) entry which is preliminary data.</text>
</comment>
<accession>A0ABR8U6M0</accession>
<keyword evidence="3" id="KW-0812">Transmembrane</keyword>
<reference evidence="4 5" key="1">
    <citation type="submission" date="2020-08" db="EMBL/GenBank/DDBJ databases">
        <title>A Genomic Blueprint of the Chicken Gut Microbiome.</title>
        <authorList>
            <person name="Gilroy R."/>
            <person name="Ravi A."/>
            <person name="Getino M."/>
            <person name="Pursley I."/>
            <person name="Horton D.L."/>
            <person name="Alikhan N.-F."/>
            <person name="Baker D."/>
            <person name="Gharbi K."/>
            <person name="Hall N."/>
            <person name="Watson M."/>
            <person name="Adriaenssens E.M."/>
            <person name="Foster-Nyarko E."/>
            <person name="Jarju S."/>
            <person name="Secka A."/>
            <person name="Antonio M."/>
            <person name="Oren A."/>
            <person name="Chaudhuri R."/>
            <person name="La Ragione R.M."/>
            <person name="Hildebrand F."/>
            <person name="Pallen M.J."/>
        </authorList>
    </citation>
    <scope>NUCLEOTIDE SEQUENCE [LARGE SCALE GENOMIC DNA]</scope>
    <source>
        <strain evidence="4 5">Sa2YVA2</strain>
    </source>
</reference>
<evidence type="ECO:0000313" key="4">
    <source>
        <dbReference type="EMBL" id="MBD7983445.1"/>
    </source>
</evidence>
<organism evidence="4 5">
    <name type="scientific">Sporosarcina quadrami</name>
    <dbReference type="NCBI Taxonomy" id="2762234"/>
    <lineage>
        <taxon>Bacteria</taxon>
        <taxon>Bacillati</taxon>
        <taxon>Bacillota</taxon>
        <taxon>Bacilli</taxon>
        <taxon>Bacillales</taxon>
        <taxon>Caryophanaceae</taxon>
        <taxon>Sporosarcina</taxon>
    </lineage>
</organism>
<feature type="coiled-coil region" evidence="2">
    <location>
        <begin position="54"/>
        <end position="88"/>
    </location>
</feature>
<comment type="similarity">
    <text evidence="1">Belongs to the UPF0749 family.</text>
</comment>
<dbReference type="PANTHER" id="PTHR37313">
    <property type="entry name" value="UPF0749 PROTEIN RV1825"/>
    <property type="match status" value="1"/>
</dbReference>
<keyword evidence="3" id="KW-1133">Transmembrane helix</keyword>
<evidence type="ECO:0000256" key="2">
    <source>
        <dbReference type="SAM" id="Coils"/>
    </source>
</evidence>
<keyword evidence="5" id="KW-1185">Reference proteome</keyword>
<evidence type="ECO:0000313" key="5">
    <source>
        <dbReference type="Proteomes" id="UP000626786"/>
    </source>
</evidence>